<evidence type="ECO:0000313" key="2">
    <source>
        <dbReference type="EnsemblMetazoa" id="XP_038045649.1"/>
    </source>
</evidence>
<dbReference type="RefSeq" id="XP_038045649.1">
    <property type="nucleotide sequence ID" value="XM_038189721.1"/>
</dbReference>
<dbReference type="AlphaFoldDB" id="A0A913Z175"/>
<evidence type="ECO:0000313" key="3">
    <source>
        <dbReference type="Proteomes" id="UP000887568"/>
    </source>
</evidence>
<keyword evidence="3" id="KW-1185">Reference proteome</keyword>
<protein>
    <submittedName>
        <fullName evidence="2">Uncharacterized protein</fullName>
    </submittedName>
</protein>
<accession>A0A913Z175</accession>
<sequence>MESPIINRRLRRSNSLTESVNPEGRLSSPVFYMRNSRKKRNKDSNEQRETEEAPEESTSPVETLKFDDDCVVNLQRPIRNSQRKRMVSSPDYQSDLHQHAASFLGPDNQPSSLPSQQHPDGQTHDSEPMTKESDRKNESKYVTMFPRKLGDLEGARGWSNVSSSWKPN</sequence>
<feature type="compositionally biased region" description="Polar residues" evidence="1">
    <location>
        <begin position="159"/>
        <end position="168"/>
    </location>
</feature>
<organism evidence="2 3">
    <name type="scientific">Patiria miniata</name>
    <name type="common">Bat star</name>
    <name type="synonym">Asterina miniata</name>
    <dbReference type="NCBI Taxonomy" id="46514"/>
    <lineage>
        <taxon>Eukaryota</taxon>
        <taxon>Metazoa</taxon>
        <taxon>Echinodermata</taxon>
        <taxon>Eleutherozoa</taxon>
        <taxon>Asterozoa</taxon>
        <taxon>Asteroidea</taxon>
        <taxon>Valvatacea</taxon>
        <taxon>Valvatida</taxon>
        <taxon>Asterinidae</taxon>
        <taxon>Patiria</taxon>
    </lineage>
</organism>
<proteinExistence type="predicted"/>
<evidence type="ECO:0000256" key="1">
    <source>
        <dbReference type="SAM" id="MobiDB-lite"/>
    </source>
</evidence>
<feature type="compositionally biased region" description="Basic and acidic residues" evidence="1">
    <location>
        <begin position="42"/>
        <end position="51"/>
    </location>
</feature>
<feature type="region of interest" description="Disordered" evidence="1">
    <location>
        <begin position="1"/>
        <end position="168"/>
    </location>
</feature>
<dbReference type="EnsemblMetazoa" id="XM_038189721.1">
    <property type="protein sequence ID" value="XP_038045649.1"/>
    <property type="gene ID" value="LOC119720161"/>
</dbReference>
<feature type="compositionally biased region" description="Polar residues" evidence="1">
    <location>
        <begin position="108"/>
        <end position="120"/>
    </location>
</feature>
<dbReference type="GeneID" id="119720161"/>
<reference evidence="2" key="1">
    <citation type="submission" date="2022-11" db="UniProtKB">
        <authorList>
            <consortium name="EnsemblMetazoa"/>
        </authorList>
    </citation>
    <scope>IDENTIFICATION</scope>
</reference>
<feature type="compositionally biased region" description="Basic and acidic residues" evidence="1">
    <location>
        <begin position="121"/>
        <end position="139"/>
    </location>
</feature>
<name>A0A913Z175_PATMI</name>
<dbReference type="Proteomes" id="UP000887568">
    <property type="component" value="Unplaced"/>
</dbReference>